<gene>
    <name evidence="2" type="ORF">BGW38_001541</name>
</gene>
<feature type="compositionally biased region" description="Low complexity" evidence="1">
    <location>
        <begin position="50"/>
        <end position="59"/>
    </location>
</feature>
<dbReference type="OrthoDB" id="9971853at2759"/>
<sequence>MATDPRASSDSSDDPSVSLDSTLDSIAAPPPLAFRPHHPHLKPQTLQHTSSFSSISSYSSDDDDDGNANDDSGVDGAAVPAVACETEADRFRFSSPADVNARAQSHRVPTKKQKRRQRPGDGTIMRPAGRAHDWYSGGRITSFGRWFRDSQNRTLLLRGVNLCGNSKLPTTPNGSSHLSEGFFNHRD</sequence>
<evidence type="ECO:0000313" key="2">
    <source>
        <dbReference type="EMBL" id="KAF9581437.1"/>
    </source>
</evidence>
<feature type="region of interest" description="Disordered" evidence="1">
    <location>
        <begin position="89"/>
        <end position="130"/>
    </location>
</feature>
<keyword evidence="3" id="KW-1185">Reference proteome</keyword>
<evidence type="ECO:0000313" key="3">
    <source>
        <dbReference type="Proteomes" id="UP000780801"/>
    </source>
</evidence>
<evidence type="ECO:0000256" key="1">
    <source>
        <dbReference type="SAM" id="MobiDB-lite"/>
    </source>
</evidence>
<dbReference type="AlphaFoldDB" id="A0A9P6FTK8"/>
<feature type="compositionally biased region" description="Polar residues" evidence="1">
    <location>
        <begin position="168"/>
        <end position="178"/>
    </location>
</feature>
<feature type="compositionally biased region" description="Low complexity" evidence="1">
    <location>
        <begin position="1"/>
        <end position="25"/>
    </location>
</feature>
<reference evidence="2" key="1">
    <citation type="journal article" date="2020" name="Fungal Divers.">
        <title>Resolving the Mortierellaceae phylogeny through synthesis of multi-gene phylogenetics and phylogenomics.</title>
        <authorList>
            <person name="Vandepol N."/>
            <person name="Liber J."/>
            <person name="Desiro A."/>
            <person name="Na H."/>
            <person name="Kennedy M."/>
            <person name="Barry K."/>
            <person name="Grigoriev I.V."/>
            <person name="Miller A.N."/>
            <person name="O'Donnell K."/>
            <person name="Stajich J.E."/>
            <person name="Bonito G."/>
        </authorList>
    </citation>
    <scope>NUCLEOTIDE SEQUENCE</scope>
    <source>
        <strain evidence="2">KOD1015</strain>
    </source>
</reference>
<name>A0A9P6FTK8_9FUNG</name>
<feature type="compositionally biased region" description="Basic residues" evidence="1">
    <location>
        <begin position="104"/>
        <end position="117"/>
    </location>
</feature>
<organism evidence="2 3">
    <name type="scientific">Lunasporangiospora selenospora</name>
    <dbReference type="NCBI Taxonomy" id="979761"/>
    <lineage>
        <taxon>Eukaryota</taxon>
        <taxon>Fungi</taxon>
        <taxon>Fungi incertae sedis</taxon>
        <taxon>Mucoromycota</taxon>
        <taxon>Mortierellomycotina</taxon>
        <taxon>Mortierellomycetes</taxon>
        <taxon>Mortierellales</taxon>
        <taxon>Mortierellaceae</taxon>
        <taxon>Lunasporangiospora</taxon>
    </lineage>
</organism>
<proteinExistence type="predicted"/>
<feature type="non-terminal residue" evidence="2">
    <location>
        <position position="187"/>
    </location>
</feature>
<dbReference type="EMBL" id="JAABOA010001493">
    <property type="protein sequence ID" value="KAF9581437.1"/>
    <property type="molecule type" value="Genomic_DNA"/>
</dbReference>
<dbReference type="Proteomes" id="UP000780801">
    <property type="component" value="Unassembled WGS sequence"/>
</dbReference>
<feature type="region of interest" description="Disordered" evidence="1">
    <location>
        <begin position="1"/>
        <end position="76"/>
    </location>
</feature>
<accession>A0A9P6FTK8</accession>
<protein>
    <submittedName>
        <fullName evidence="2">Uncharacterized protein</fullName>
    </submittedName>
</protein>
<feature type="region of interest" description="Disordered" evidence="1">
    <location>
        <begin position="168"/>
        <end position="187"/>
    </location>
</feature>
<comment type="caution">
    <text evidence="2">The sequence shown here is derived from an EMBL/GenBank/DDBJ whole genome shotgun (WGS) entry which is preliminary data.</text>
</comment>